<accession>A0AAW7CQF3</accession>
<name>A0AAW7CQF3_9GAMM</name>
<evidence type="ECO:0000313" key="1">
    <source>
        <dbReference type="EMBL" id="MDL5353546.1"/>
    </source>
</evidence>
<evidence type="ECO:0000313" key="2">
    <source>
        <dbReference type="Proteomes" id="UP001224739"/>
    </source>
</evidence>
<dbReference type="GeneID" id="83611305"/>
<dbReference type="EMBL" id="JASVWL010000001">
    <property type="protein sequence ID" value="MDL5353546.1"/>
    <property type="molecule type" value="Genomic_DNA"/>
</dbReference>
<comment type="caution">
    <text evidence="1">The sequence shown here is derived from an EMBL/GenBank/DDBJ whole genome shotgun (WGS) entry which is preliminary data.</text>
</comment>
<organism evidence="1 2">
    <name type="scientific">Proteus faecis</name>
    <dbReference type="NCBI Taxonomy" id="2050967"/>
    <lineage>
        <taxon>Bacteria</taxon>
        <taxon>Pseudomonadati</taxon>
        <taxon>Pseudomonadota</taxon>
        <taxon>Gammaproteobacteria</taxon>
        <taxon>Enterobacterales</taxon>
        <taxon>Morganellaceae</taxon>
        <taxon>Proteus</taxon>
    </lineage>
</organism>
<protein>
    <submittedName>
        <fullName evidence="1">Uncharacterized protein</fullName>
    </submittedName>
</protein>
<proteinExistence type="predicted"/>
<dbReference type="AlphaFoldDB" id="A0AAW7CQF3"/>
<dbReference type="RefSeq" id="WP_286038789.1">
    <property type="nucleotide sequence ID" value="NZ_JASVWJ010000001.1"/>
</dbReference>
<sequence length="93" mass="11193">MKGTTLRELINRYDLQAMALADRQHPIDSEYSMPFFRAHLKYRKKLMPRGNVMIRLMKIQCAFIKYRRSEEYLQKKIDEYNAKYQREASNAGN</sequence>
<dbReference type="Proteomes" id="UP001224739">
    <property type="component" value="Unassembled WGS sequence"/>
</dbReference>
<gene>
    <name evidence="1" type="ORF">QSH02_01655</name>
</gene>
<reference evidence="1" key="1">
    <citation type="submission" date="2023-06" db="EMBL/GenBank/DDBJ databases">
        <title>Acute promotion of culturable opportunistic pathogens and persistent increase of antibiotic resistance following antibiotic exposure in mouse gut microbiota.</title>
        <authorList>
            <person name="Li L."/>
            <person name="Wang B."/>
            <person name="Sun Y."/>
            <person name="Wang M."/>
            <person name="Xu H."/>
        </authorList>
    </citation>
    <scope>NUCLEOTIDE SEQUENCE</scope>
    <source>
        <strain evidence="1">EPA10_1</strain>
    </source>
</reference>